<evidence type="ECO:0000313" key="2">
    <source>
        <dbReference type="Proteomes" id="UP000232412"/>
    </source>
</evidence>
<reference evidence="2" key="1">
    <citation type="submission" date="2016-12" db="EMBL/GenBank/DDBJ databases">
        <authorList>
            <person name="Herbold C."/>
        </authorList>
    </citation>
    <scope>NUCLEOTIDE SEQUENCE [LARGE SCALE GENOMIC DNA]</scope>
</reference>
<dbReference type="Proteomes" id="UP000232412">
    <property type="component" value="Unassembled WGS sequence"/>
</dbReference>
<evidence type="ECO:0000313" key="1">
    <source>
        <dbReference type="EMBL" id="SHO47720.1"/>
    </source>
</evidence>
<proteinExistence type="predicted"/>
<accession>A0A2H1EIR3</accession>
<protein>
    <submittedName>
        <fullName evidence="1">Uncharacterized protein</fullName>
    </submittedName>
</protein>
<name>A0A2H1EIR3_9ARCH</name>
<sequence length="255" mass="26114">MTNKISPNFVIVAIIILGAVAIYSADAAGIPKKAISLASRFIESDLPTTTVFTDAANTFNAGSKQTFQANSSTAGFNLAGTSSDPSSLSPGDIWRNTTAGVLKFQGSSTLQTIVTTKSLAQFNTVSGTLASGKSASALMAGSGITFTPQQTGRVKIDFTFECISATKGDGCLVQAAYGTTPAPAANAAATGTTVGLQFDAKSGALVNGSPNTYTIPVIITGLNVGTTYWIDLQYVTDTTNVIATISNAQVTIEEV</sequence>
<organism evidence="1 2">
    <name type="scientific">Nitrosotalea sinensis</name>
    <dbReference type="NCBI Taxonomy" id="1499975"/>
    <lineage>
        <taxon>Archaea</taxon>
        <taxon>Nitrososphaerota</taxon>
        <taxon>Nitrososphaeria</taxon>
        <taxon>Nitrosotaleales</taxon>
        <taxon>Nitrosotaleaceae</taxon>
        <taxon>Nitrosotalea</taxon>
    </lineage>
</organism>
<keyword evidence="2" id="KW-1185">Reference proteome</keyword>
<gene>
    <name evidence="1" type="ORF">NSIN_40203</name>
</gene>
<dbReference type="RefSeq" id="WP_101010796.1">
    <property type="nucleotide sequence ID" value="NZ_FRFC01000005.1"/>
</dbReference>
<dbReference type="EMBL" id="FRFC01000005">
    <property type="protein sequence ID" value="SHO47720.1"/>
    <property type="molecule type" value="Genomic_DNA"/>
</dbReference>
<dbReference type="AlphaFoldDB" id="A0A2H1EIR3"/>